<protein>
    <submittedName>
        <fullName evidence="2">Uncharacterized protein</fullName>
    </submittedName>
</protein>
<keyword evidence="1" id="KW-0812">Transmembrane</keyword>
<evidence type="ECO:0000313" key="2">
    <source>
        <dbReference type="EMBL" id="CUM85526.1"/>
    </source>
</evidence>
<organism evidence="2 4">
    <name type="scientific">Eubacterium ramulus</name>
    <dbReference type="NCBI Taxonomy" id="39490"/>
    <lineage>
        <taxon>Bacteria</taxon>
        <taxon>Bacillati</taxon>
        <taxon>Bacillota</taxon>
        <taxon>Clostridia</taxon>
        <taxon>Eubacteriales</taxon>
        <taxon>Eubacteriaceae</taxon>
        <taxon>Eubacterium</taxon>
    </lineage>
</organism>
<dbReference type="STRING" id="39490.ERS852448_00781"/>
<dbReference type="OrthoDB" id="1770703at2"/>
<dbReference type="GeneID" id="42785789"/>
<feature type="transmembrane region" description="Helical" evidence="1">
    <location>
        <begin position="21"/>
        <end position="39"/>
    </location>
</feature>
<reference evidence="3 5" key="2">
    <citation type="journal article" date="2019" name="Nat. Med.">
        <title>A library of human gut bacterial isolates paired with longitudinal multiomics data enables mechanistic microbiome research.</title>
        <authorList>
            <person name="Poyet M."/>
            <person name="Groussin M."/>
            <person name="Gibbons S.M."/>
            <person name="Avila-Pacheco J."/>
            <person name="Jiang X."/>
            <person name="Kearney S.M."/>
            <person name="Perrotta A.R."/>
            <person name="Berdy B."/>
            <person name="Zhao S."/>
            <person name="Lieberman T.D."/>
            <person name="Swanson P.K."/>
            <person name="Smith M."/>
            <person name="Roesemann S."/>
            <person name="Alexander J.E."/>
            <person name="Rich S.A."/>
            <person name="Livny J."/>
            <person name="Vlamakis H."/>
            <person name="Clish C."/>
            <person name="Bullock K."/>
            <person name="Deik A."/>
            <person name="Scott J."/>
            <person name="Pierce K.A."/>
            <person name="Xavier R.J."/>
            <person name="Alm E.J."/>
        </authorList>
    </citation>
    <scope>NUCLEOTIDE SEQUENCE [LARGE SCALE GENOMIC DNA]</scope>
    <source>
        <strain evidence="3 5">BIOML-A3</strain>
    </source>
</reference>
<gene>
    <name evidence="2" type="ORF">ERS852448_00781</name>
    <name evidence="3" type="ORF">GKE72_00505</name>
</gene>
<keyword evidence="1" id="KW-0472">Membrane</keyword>
<sequence length="170" mass="20076">MNDYKITQQVKRKSKRFAKPLSIFMVVMAVVLVILAIIFDTGLMLPAFLFAVLYYIFSINTDREYEYCLENGVLTIAVIRGKRRRKTAHTLMMQDMEVIAPNWHEAVAKYRKNGGTEKLKKFDYTSYDDNIPYYTMIVYENKEKIKLLLDLNDSMLEAVKRVYPQKVYMR</sequence>
<evidence type="ECO:0000313" key="5">
    <source>
        <dbReference type="Proteomes" id="UP000431304"/>
    </source>
</evidence>
<evidence type="ECO:0000256" key="1">
    <source>
        <dbReference type="SAM" id="Phobius"/>
    </source>
</evidence>
<dbReference type="Proteomes" id="UP000095492">
    <property type="component" value="Unassembled WGS sequence"/>
</dbReference>
<accession>A0A173S6D8</accession>
<name>A0A173S6D8_EUBRA</name>
<reference evidence="2 4" key="1">
    <citation type="submission" date="2015-09" db="EMBL/GenBank/DDBJ databases">
        <authorList>
            <consortium name="Pathogen Informatics"/>
        </authorList>
    </citation>
    <scope>NUCLEOTIDE SEQUENCE [LARGE SCALE GENOMIC DNA]</scope>
    <source>
        <strain evidence="2 4">2789STDY5608891</strain>
    </source>
</reference>
<dbReference type="EMBL" id="CYYA01000004">
    <property type="protein sequence ID" value="CUM85526.1"/>
    <property type="molecule type" value="Genomic_DNA"/>
</dbReference>
<evidence type="ECO:0000313" key="4">
    <source>
        <dbReference type="Proteomes" id="UP000095492"/>
    </source>
</evidence>
<proteinExistence type="predicted"/>
<keyword evidence="1" id="KW-1133">Transmembrane helix</keyword>
<evidence type="ECO:0000313" key="3">
    <source>
        <dbReference type="EMBL" id="MSD14582.1"/>
    </source>
</evidence>
<feature type="transmembrane region" description="Helical" evidence="1">
    <location>
        <begin position="45"/>
        <end position="61"/>
    </location>
</feature>
<dbReference type="Proteomes" id="UP000431304">
    <property type="component" value="Unassembled WGS sequence"/>
</dbReference>
<dbReference type="RefSeq" id="WP_021738260.1">
    <property type="nucleotide sequence ID" value="NZ_CABKSU010000025.1"/>
</dbReference>
<dbReference type="AlphaFoldDB" id="A0A173S6D8"/>
<dbReference type="EMBL" id="WKRA01000001">
    <property type="protein sequence ID" value="MSD14582.1"/>
    <property type="molecule type" value="Genomic_DNA"/>
</dbReference>